<dbReference type="InterPro" id="IPR005502">
    <property type="entry name" value="Ribosyl_crysJ1"/>
</dbReference>
<dbReference type="GO" id="GO:0004649">
    <property type="term" value="F:poly(ADP-ribose) glycohydrolase activity"/>
    <property type="evidence" value="ECO:0007669"/>
    <property type="project" value="UniProtKB-EC"/>
</dbReference>
<evidence type="ECO:0000256" key="9">
    <source>
        <dbReference type="ARBA" id="ARBA00043187"/>
    </source>
</evidence>
<evidence type="ECO:0000256" key="1">
    <source>
        <dbReference type="ARBA" id="ARBA00010702"/>
    </source>
</evidence>
<dbReference type="SUPFAM" id="SSF101478">
    <property type="entry name" value="ADP-ribosylglycohydrolase"/>
    <property type="match status" value="1"/>
</dbReference>
<organism evidence="13 14">
    <name type="scientific">Schizothecium vesticola</name>
    <dbReference type="NCBI Taxonomy" id="314040"/>
    <lineage>
        <taxon>Eukaryota</taxon>
        <taxon>Fungi</taxon>
        <taxon>Dikarya</taxon>
        <taxon>Ascomycota</taxon>
        <taxon>Pezizomycotina</taxon>
        <taxon>Sordariomycetes</taxon>
        <taxon>Sordariomycetidae</taxon>
        <taxon>Sordariales</taxon>
        <taxon>Schizotheciaceae</taxon>
        <taxon>Schizothecium</taxon>
    </lineage>
</organism>
<dbReference type="PANTHER" id="PTHR16222">
    <property type="entry name" value="ADP-RIBOSYLGLYCOHYDROLASE"/>
    <property type="match status" value="1"/>
</dbReference>
<dbReference type="PANTHER" id="PTHR16222:SF24">
    <property type="entry name" value="ADP-RIBOSYLHYDROLASE ARH3"/>
    <property type="match status" value="1"/>
</dbReference>
<evidence type="ECO:0000256" key="10">
    <source>
        <dbReference type="ARBA" id="ARBA00043193"/>
    </source>
</evidence>
<feature type="binding site" evidence="12">
    <location>
        <position position="61"/>
    </location>
    <ligand>
        <name>Mg(2+)</name>
        <dbReference type="ChEBI" id="CHEBI:18420"/>
        <label>1</label>
    </ligand>
</feature>
<evidence type="ECO:0000256" key="6">
    <source>
        <dbReference type="ARBA" id="ARBA00042471"/>
    </source>
</evidence>
<evidence type="ECO:0000313" key="13">
    <source>
        <dbReference type="EMBL" id="KAK0747169.1"/>
    </source>
</evidence>
<feature type="binding site" evidence="12">
    <location>
        <position position="62"/>
    </location>
    <ligand>
        <name>Mg(2+)</name>
        <dbReference type="ChEBI" id="CHEBI:18420"/>
        <label>1</label>
    </ligand>
</feature>
<feature type="binding site" evidence="12">
    <location>
        <position position="307"/>
    </location>
    <ligand>
        <name>Mg(2+)</name>
        <dbReference type="ChEBI" id="CHEBI:18420"/>
        <label>1</label>
    </ligand>
</feature>
<evidence type="ECO:0000256" key="7">
    <source>
        <dbReference type="ARBA" id="ARBA00042722"/>
    </source>
</evidence>
<evidence type="ECO:0000256" key="4">
    <source>
        <dbReference type="ARBA" id="ARBA00041057"/>
    </source>
</evidence>
<evidence type="ECO:0000313" key="14">
    <source>
        <dbReference type="Proteomes" id="UP001172155"/>
    </source>
</evidence>
<sequence>MTTPPTLRSRTLGALLGVHAGDALGATLEFLPWETIRAHHPNHTSITGGGPFSFPPGHATDDTDLTRAVLLAYRTSSPTTTPLTLTYGAAQHFVAWFTGFWPDRVAGERPADVGGATAKGIRTFQRTGDATTSGAGEGSAGNGSLMRCIATGLFQGEWERMVVESDLISAVTHDDPHCTLACAGYNGIVRGLVEGRGVREAIELGIKAVGDARKLPTHGERRTPESMLELAVKRVEGAIVAGRDLVTVRELAEEGPREARNGRKVLPFKGAGYVLESLTIAVAALVDERGLEEVLVDVVRIGKDTDTNGAIAGGLLGARDGVEGIPGTWREKLQFAAEFEEIVDEMLSR</sequence>
<comment type="cofactor">
    <cofactor evidence="12">
        <name>Mg(2+)</name>
        <dbReference type="ChEBI" id="CHEBI:18420"/>
    </cofactor>
    <text evidence="12">Binds 2 magnesium ions per subunit.</text>
</comment>
<feature type="binding site" evidence="12">
    <location>
        <position position="304"/>
    </location>
    <ligand>
        <name>Mg(2+)</name>
        <dbReference type="ChEBI" id="CHEBI:18420"/>
        <label>2</label>
    </ligand>
</feature>
<dbReference type="Proteomes" id="UP001172155">
    <property type="component" value="Unassembled WGS sequence"/>
</dbReference>
<proteinExistence type="inferred from homology"/>
<evidence type="ECO:0000256" key="5">
    <source>
        <dbReference type="ARBA" id="ARBA00042398"/>
    </source>
</evidence>
<dbReference type="Gene3D" id="1.10.4080.10">
    <property type="entry name" value="ADP-ribosylation/Crystallin J1"/>
    <property type="match status" value="1"/>
</dbReference>
<evidence type="ECO:0000256" key="8">
    <source>
        <dbReference type="ARBA" id="ARBA00042850"/>
    </source>
</evidence>
<accession>A0AA40EX43</accession>
<gene>
    <name evidence="13" type="ORF">B0T18DRAFT_413240</name>
</gene>
<evidence type="ECO:0000256" key="2">
    <source>
        <dbReference type="ARBA" id="ARBA00012255"/>
    </source>
</evidence>
<keyword evidence="3" id="KW-0378">Hydrolase</keyword>
<feature type="binding site" evidence="12">
    <location>
        <position position="60"/>
    </location>
    <ligand>
        <name>Mg(2+)</name>
        <dbReference type="ChEBI" id="CHEBI:18420"/>
        <label>1</label>
    </ligand>
</feature>
<keyword evidence="12" id="KW-0460">Magnesium</keyword>
<evidence type="ECO:0000256" key="3">
    <source>
        <dbReference type="ARBA" id="ARBA00022801"/>
    </source>
</evidence>
<evidence type="ECO:0000256" key="12">
    <source>
        <dbReference type="PIRSR" id="PIRSR605502-1"/>
    </source>
</evidence>
<reference evidence="13" key="1">
    <citation type="submission" date="2023-06" db="EMBL/GenBank/DDBJ databases">
        <title>Genome-scale phylogeny and comparative genomics of the fungal order Sordariales.</title>
        <authorList>
            <consortium name="Lawrence Berkeley National Laboratory"/>
            <person name="Hensen N."/>
            <person name="Bonometti L."/>
            <person name="Westerberg I."/>
            <person name="Brannstrom I.O."/>
            <person name="Guillou S."/>
            <person name="Cros-Aarteil S."/>
            <person name="Calhoun S."/>
            <person name="Haridas S."/>
            <person name="Kuo A."/>
            <person name="Mondo S."/>
            <person name="Pangilinan J."/>
            <person name="Riley R."/>
            <person name="LaButti K."/>
            <person name="Andreopoulos B."/>
            <person name="Lipzen A."/>
            <person name="Chen C."/>
            <person name="Yanf M."/>
            <person name="Daum C."/>
            <person name="Ng V."/>
            <person name="Clum A."/>
            <person name="Steindorff A."/>
            <person name="Ohm R."/>
            <person name="Martin F."/>
            <person name="Silar P."/>
            <person name="Natvig D."/>
            <person name="Lalanne C."/>
            <person name="Gautier V."/>
            <person name="Ament-velasquez S.L."/>
            <person name="Kruys A."/>
            <person name="Hutchinson M.I."/>
            <person name="Powell A.J."/>
            <person name="Barry K."/>
            <person name="Miller A.N."/>
            <person name="Grigoriev I.V."/>
            <person name="Debuchy R."/>
            <person name="Gladieux P."/>
            <person name="Thoren M.H."/>
            <person name="Johannesson H."/>
        </authorList>
    </citation>
    <scope>NUCLEOTIDE SEQUENCE</scope>
    <source>
        <strain evidence="13">SMH3187-1</strain>
    </source>
</reference>
<feature type="binding site" evidence="12">
    <location>
        <position position="306"/>
    </location>
    <ligand>
        <name>Mg(2+)</name>
        <dbReference type="ChEBI" id="CHEBI:18420"/>
        <label>1</label>
    </ligand>
</feature>
<keyword evidence="14" id="KW-1185">Reference proteome</keyword>
<keyword evidence="12" id="KW-0479">Metal-binding</keyword>
<name>A0AA40EX43_9PEZI</name>
<dbReference type="InterPro" id="IPR036705">
    <property type="entry name" value="Ribosyl_crysJ1_sf"/>
</dbReference>
<evidence type="ECO:0000256" key="11">
    <source>
        <dbReference type="ARBA" id="ARBA00049015"/>
    </source>
</evidence>
<dbReference type="InterPro" id="IPR050792">
    <property type="entry name" value="ADP-ribosylglycohydrolase"/>
</dbReference>
<dbReference type="AlphaFoldDB" id="A0AA40EX43"/>
<dbReference type="EMBL" id="JAUKUD010000004">
    <property type="protein sequence ID" value="KAK0747169.1"/>
    <property type="molecule type" value="Genomic_DNA"/>
</dbReference>
<protein>
    <recommendedName>
        <fullName evidence="4">ADP-ribosylhydrolase ARH3</fullName>
        <ecNumber evidence="2">3.2.1.143</ecNumber>
    </recommendedName>
    <alternativeName>
        <fullName evidence="5">ADP-ribose glycohydrolase ARH3</fullName>
    </alternativeName>
    <alternativeName>
        <fullName evidence="6">ADP-ribosylhydrolase 3</fullName>
    </alternativeName>
    <alternativeName>
        <fullName evidence="9">O-acetyl-ADP-ribose deacetylase ARH3</fullName>
    </alternativeName>
    <alternativeName>
        <fullName evidence="10">Poly(ADP-ribose) glycohydrolase ARH3</fullName>
    </alternativeName>
    <alternativeName>
        <fullName evidence="8">[Protein ADP-ribosylarginine] hydrolase-like protein 2</fullName>
    </alternativeName>
    <alternativeName>
        <fullName evidence="7">[Protein ADP-ribosylserine] hydrolase</fullName>
    </alternativeName>
</protein>
<dbReference type="Pfam" id="PF03747">
    <property type="entry name" value="ADP_ribosyl_GH"/>
    <property type="match status" value="1"/>
</dbReference>
<comment type="caution">
    <text evidence="13">The sequence shown here is derived from an EMBL/GenBank/DDBJ whole genome shotgun (WGS) entry which is preliminary data.</text>
</comment>
<dbReference type="EC" id="3.2.1.143" evidence="2"/>
<comment type="similarity">
    <text evidence="1">Belongs to the ADP-ribosylglycohydrolase family.</text>
</comment>
<comment type="catalytic activity">
    <reaction evidence="11">
        <text>alpha-NAD(+) + H2O = ADP-D-ribose + nicotinamide + H(+)</text>
        <dbReference type="Rhea" id="RHEA:68792"/>
        <dbReference type="ChEBI" id="CHEBI:15377"/>
        <dbReference type="ChEBI" id="CHEBI:15378"/>
        <dbReference type="ChEBI" id="CHEBI:17154"/>
        <dbReference type="ChEBI" id="CHEBI:57967"/>
        <dbReference type="ChEBI" id="CHEBI:77017"/>
    </reaction>
</comment>
<dbReference type="GO" id="GO:0046872">
    <property type="term" value="F:metal ion binding"/>
    <property type="evidence" value="ECO:0007669"/>
    <property type="project" value="UniProtKB-KW"/>
</dbReference>